<evidence type="ECO:0000256" key="2">
    <source>
        <dbReference type="ARBA" id="ARBA00022692"/>
    </source>
</evidence>
<feature type="transmembrane region" description="Helical" evidence="5">
    <location>
        <begin position="49"/>
        <end position="71"/>
    </location>
</feature>
<dbReference type="GO" id="GO:0016020">
    <property type="term" value="C:membrane"/>
    <property type="evidence" value="ECO:0007669"/>
    <property type="project" value="UniProtKB-SubCell"/>
</dbReference>
<keyword evidence="4 5" id="KW-0472">Membrane</keyword>
<dbReference type="EMBL" id="CAJPUY010000012">
    <property type="protein sequence ID" value="CAG2147214.1"/>
    <property type="molecule type" value="Genomic_DNA"/>
</dbReference>
<organism evidence="7 8">
    <name type="scientific">Cupriavidus yeoncheonensis</name>
    <dbReference type="NCBI Taxonomy" id="1462994"/>
    <lineage>
        <taxon>Bacteria</taxon>
        <taxon>Pseudomonadati</taxon>
        <taxon>Pseudomonadota</taxon>
        <taxon>Betaproteobacteria</taxon>
        <taxon>Burkholderiales</taxon>
        <taxon>Burkholderiaceae</taxon>
        <taxon>Cupriavidus</taxon>
    </lineage>
</organism>
<feature type="transmembrane region" description="Helical" evidence="5">
    <location>
        <begin position="350"/>
        <end position="373"/>
    </location>
</feature>
<feature type="transmembrane region" description="Helical" evidence="5">
    <location>
        <begin position="167"/>
        <end position="186"/>
    </location>
</feature>
<dbReference type="AlphaFoldDB" id="A0A916IUE6"/>
<dbReference type="PANTHER" id="PTHR11662">
    <property type="entry name" value="SOLUTE CARRIER FAMILY 17"/>
    <property type="match status" value="1"/>
</dbReference>
<feature type="transmembrane region" description="Helical" evidence="5">
    <location>
        <begin position="251"/>
        <end position="271"/>
    </location>
</feature>
<sequence length="431" mass="45295">MSATYQRGRAWVVTVLLFLFVVVNFLDKISVGLLAGPMMDELGLTPAQFGLVGSSFFWLFAVAGVVGGFVANRVSCTLLLLLMAIAWSVFQLPLAWSSSLAVLIAARVLLGIAEGPSTAIAIHAAYKWFPDDRRTLPVAFFTQGGAAGLILAGITIPYITAHWGWRANFYVLAALGAAWTVLWLCFGGEGKVEQASAETAGQTRVPYRALLGDATVLGCFLLRFVAYWSLALSLTWFAAYLQRGLGFDHAASGRLFAAIIAVNTPITLGVAWWSQRMLRRGTPSRIARGRLAALMLVGAGVCLAALVSPGLGTWQRVALLAASCALAPSIYSLGPAMLAEICPPAQRGALLSIDASISSIAGILAPLVTGYLVQNATGAHGYETGFAVCGALMIAGGFAGAVMINPERSKLRMAGLQQHTTAASATHPAHA</sequence>
<feature type="transmembrane region" description="Helical" evidence="5">
    <location>
        <begin position="291"/>
        <end position="311"/>
    </location>
</feature>
<accession>A0A916IUE6</accession>
<comment type="caution">
    <text evidence="7">The sequence shown here is derived from an EMBL/GenBank/DDBJ whole genome shotgun (WGS) entry which is preliminary data.</text>
</comment>
<evidence type="ECO:0000256" key="1">
    <source>
        <dbReference type="ARBA" id="ARBA00004141"/>
    </source>
</evidence>
<evidence type="ECO:0000313" key="8">
    <source>
        <dbReference type="Proteomes" id="UP000672934"/>
    </source>
</evidence>
<proteinExistence type="predicted"/>
<dbReference type="SUPFAM" id="SSF103473">
    <property type="entry name" value="MFS general substrate transporter"/>
    <property type="match status" value="1"/>
</dbReference>
<evidence type="ECO:0000256" key="4">
    <source>
        <dbReference type="ARBA" id="ARBA00023136"/>
    </source>
</evidence>
<dbReference type="InterPro" id="IPR036259">
    <property type="entry name" value="MFS_trans_sf"/>
</dbReference>
<comment type="subcellular location">
    <subcellularLocation>
        <location evidence="1">Membrane</location>
        <topology evidence="1">Multi-pass membrane protein</topology>
    </subcellularLocation>
</comment>
<dbReference type="PANTHER" id="PTHR11662:SF450">
    <property type="entry name" value="BLR1003 PROTEIN"/>
    <property type="match status" value="1"/>
</dbReference>
<dbReference type="GO" id="GO:0022857">
    <property type="term" value="F:transmembrane transporter activity"/>
    <property type="evidence" value="ECO:0007669"/>
    <property type="project" value="InterPro"/>
</dbReference>
<feature type="transmembrane region" description="Helical" evidence="5">
    <location>
        <begin position="214"/>
        <end position="239"/>
    </location>
</feature>
<gene>
    <name evidence="7" type="primary">exuT_1</name>
    <name evidence="7" type="ORF">LMG31506_03571</name>
</gene>
<name>A0A916IUE6_9BURK</name>
<dbReference type="Gene3D" id="1.20.1250.20">
    <property type="entry name" value="MFS general substrate transporter like domains"/>
    <property type="match status" value="2"/>
</dbReference>
<protein>
    <submittedName>
        <fullName evidence="7">Hexuronate transporter</fullName>
    </submittedName>
</protein>
<keyword evidence="2 5" id="KW-0812">Transmembrane</keyword>
<dbReference type="InterPro" id="IPR020846">
    <property type="entry name" value="MFS_dom"/>
</dbReference>
<feature type="domain" description="Major facilitator superfamily (MFS) profile" evidence="6">
    <location>
        <begin position="13"/>
        <end position="408"/>
    </location>
</feature>
<feature type="transmembrane region" description="Helical" evidence="5">
    <location>
        <begin position="78"/>
        <end position="96"/>
    </location>
</feature>
<reference evidence="7" key="1">
    <citation type="submission" date="2021-03" db="EMBL/GenBank/DDBJ databases">
        <authorList>
            <person name="Peeters C."/>
        </authorList>
    </citation>
    <scope>NUCLEOTIDE SEQUENCE</scope>
    <source>
        <strain evidence="7">LMG 31506</strain>
    </source>
</reference>
<dbReference type="PROSITE" id="PS50850">
    <property type="entry name" value="MFS"/>
    <property type="match status" value="1"/>
</dbReference>
<dbReference type="InterPro" id="IPR011701">
    <property type="entry name" value="MFS"/>
</dbReference>
<evidence type="ECO:0000256" key="3">
    <source>
        <dbReference type="ARBA" id="ARBA00022989"/>
    </source>
</evidence>
<feature type="transmembrane region" description="Helical" evidence="5">
    <location>
        <begin position="102"/>
        <end position="126"/>
    </location>
</feature>
<keyword evidence="8" id="KW-1185">Reference proteome</keyword>
<feature type="transmembrane region" description="Helical" evidence="5">
    <location>
        <begin position="317"/>
        <end position="338"/>
    </location>
</feature>
<evidence type="ECO:0000256" key="5">
    <source>
        <dbReference type="SAM" id="Phobius"/>
    </source>
</evidence>
<evidence type="ECO:0000313" key="7">
    <source>
        <dbReference type="EMBL" id="CAG2147214.1"/>
    </source>
</evidence>
<dbReference type="Proteomes" id="UP000672934">
    <property type="component" value="Unassembled WGS sequence"/>
</dbReference>
<feature type="transmembrane region" description="Helical" evidence="5">
    <location>
        <begin position="138"/>
        <end position="161"/>
    </location>
</feature>
<keyword evidence="3 5" id="KW-1133">Transmembrane helix</keyword>
<dbReference type="InterPro" id="IPR050382">
    <property type="entry name" value="MFS_Na/Anion_cotransporter"/>
</dbReference>
<dbReference type="Pfam" id="PF07690">
    <property type="entry name" value="MFS_1"/>
    <property type="match status" value="1"/>
</dbReference>
<evidence type="ECO:0000259" key="6">
    <source>
        <dbReference type="PROSITE" id="PS50850"/>
    </source>
</evidence>
<dbReference type="RefSeq" id="WP_211948498.1">
    <property type="nucleotide sequence ID" value="NZ_CAJPUY010000012.1"/>
</dbReference>
<feature type="transmembrane region" description="Helical" evidence="5">
    <location>
        <begin position="385"/>
        <end position="404"/>
    </location>
</feature>